<dbReference type="Proteomes" id="UP001500929">
    <property type="component" value="Unassembled WGS sequence"/>
</dbReference>
<sequence>MVVAAGAAVALAGCTQVAALAPVGGNAVAEVRYGAIDVLLAHGVDLLEVPTCAAADDDTSSPAATPATPAGTGGTIVTCTGSTTSGQAIEVVSSTAADAVLTVTVDGDTLFTGDLQQVLDEAARP</sequence>
<proteinExistence type="predicted"/>
<accession>A0ABN3DKZ5</accession>
<dbReference type="RefSeq" id="WP_259479507.1">
    <property type="nucleotide sequence ID" value="NZ_BAAAQY010000005.1"/>
</dbReference>
<reference evidence="1 2" key="1">
    <citation type="journal article" date="2019" name="Int. J. Syst. Evol. Microbiol.">
        <title>The Global Catalogue of Microorganisms (GCM) 10K type strain sequencing project: providing services to taxonomists for standard genome sequencing and annotation.</title>
        <authorList>
            <consortium name="The Broad Institute Genomics Platform"/>
            <consortium name="The Broad Institute Genome Sequencing Center for Infectious Disease"/>
            <person name="Wu L."/>
            <person name="Ma J."/>
        </authorList>
    </citation>
    <scope>NUCLEOTIDE SEQUENCE [LARGE SCALE GENOMIC DNA]</scope>
    <source>
        <strain evidence="1 2">JCM 16117</strain>
    </source>
</reference>
<comment type="caution">
    <text evidence="1">The sequence shown here is derived from an EMBL/GenBank/DDBJ whole genome shotgun (WGS) entry which is preliminary data.</text>
</comment>
<protein>
    <submittedName>
        <fullName evidence="1">Uncharacterized protein</fullName>
    </submittedName>
</protein>
<evidence type="ECO:0000313" key="1">
    <source>
        <dbReference type="EMBL" id="GAA2235219.1"/>
    </source>
</evidence>
<name>A0ABN3DKZ5_9MICO</name>
<gene>
    <name evidence="1" type="ORF">GCM10009851_20310</name>
</gene>
<organism evidence="1 2">
    <name type="scientific">Herbiconiux moechotypicola</name>
    <dbReference type="NCBI Taxonomy" id="637393"/>
    <lineage>
        <taxon>Bacteria</taxon>
        <taxon>Bacillati</taxon>
        <taxon>Actinomycetota</taxon>
        <taxon>Actinomycetes</taxon>
        <taxon>Micrococcales</taxon>
        <taxon>Microbacteriaceae</taxon>
        <taxon>Herbiconiux</taxon>
    </lineage>
</organism>
<dbReference type="EMBL" id="BAAAQY010000005">
    <property type="protein sequence ID" value="GAA2235219.1"/>
    <property type="molecule type" value="Genomic_DNA"/>
</dbReference>
<evidence type="ECO:0000313" key="2">
    <source>
        <dbReference type="Proteomes" id="UP001500929"/>
    </source>
</evidence>
<keyword evidence="2" id="KW-1185">Reference proteome</keyword>